<evidence type="ECO:0000313" key="4">
    <source>
        <dbReference type="Proteomes" id="UP000178735"/>
    </source>
</evidence>
<feature type="chain" id="PRO_5009533554" evidence="2">
    <location>
        <begin position="20"/>
        <end position="411"/>
    </location>
</feature>
<organism evidence="3 4">
    <name type="scientific">Candidatus Wallbacteria bacterium GWC2_49_35</name>
    <dbReference type="NCBI Taxonomy" id="1817813"/>
    <lineage>
        <taxon>Bacteria</taxon>
        <taxon>Candidatus Walliibacteriota</taxon>
    </lineage>
</organism>
<gene>
    <name evidence="3" type="ORF">A2008_13995</name>
</gene>
<feature type="compositionally biased region" description="Basic and acidic residues" evidence="1">
    <location>
        <begin position="52"/>
        <end position="63"/>
    </location>
</feature>
<feature type="compositionally biased region" description="Basic and acidic residues" evidence="1">
    <location>
        <begin position="70"/>
        <end position="90"/>
    </location>
</feature>
<name>A0A1F7WRS7_9BACT</name>
<dbReference type="STRING" id="1817813.A2008_13995"/>
<dbReference type="Proteomes" id="UP000178735">
    <property type="component" value="Unassembled WGS sequence"/>
</dbReference>
<accession>A0A1F7WRS7</accession>
<evidence type="ECO:0000256" key="1">
    <source>
        <dbReference type="SAM" id="MobiDB-lite"/>
    </source>
</evidence>
<proteinExistence type="predicted"/>
<sequence length="411" mass="45169">MKKFLIAAFALVLISGAAAFQSYGYAAQVHGGWHIDSDMKFNFGYLPPVKEKAPEAAEKDKKNVKNAATSEKDKKNVKNADAAEKDKKAEQPAAVPEPDKNFETPADLGFTSPFLPDITNIALDDFIKLGFPVTAPAAKGKYNLFIKLFNFPAAFKPELSSAHVIKGYQLDKLANGKVLTEYASDSKNLAVKLCLTAKSDTVFSAQNPFPAFKVNTVDKDAQNAFIENTVFSSLYVTPAAYAKDETAEAELAKPCTGDETSANELAQCSTRGVQAFHAEIIKMFSEKLIALTPAGDDKHYYYGYKTPNGPRSVLSVIKIPRKPLVFENWREMPMPQDPAGIFLSGLLLIYRYDYAKNEGAILTDSIPAFGSTEFKEQFTKVNDHVLEIASVVKLKKNTVSEKKEEKTADTK</sequence>
<comment type="caution">
    <text evidence="3">The sequence shown here is derived from an EMBL/GenBank/DDBJ whole genome shotgun (WGS) entry which is preliminary data.</text>
</comment>
<evidence type="ECO:0000256" key="2">
    <source>
        <dbReference type="SAM" id="SignalP"/>
    </source>
</evidence>
<evidence type="ECO:0000313" key="3">
    <source>
        <dbReference type="EMBL" id="OGM05482.1"/>
    </source>
</evidence>
<keyword evidence="2" id="KW-0732">Signal</keyword>
<feature type="region of interest" description="Disordered" evidence="1">
    <location>
        <begin position="52"/>
        <end position="104"/>
    </location>
</feature>
<protein>
    <submittedName>
        <fullName evidence="3">Uncharacterized protein</fullName>
    </submittedName>
</protein>
<dbReference type="EMBL" id="MGFH01000113">
    <property type="protein sequence ID" value="OGM05482.1"/>
    <property type="molecule type" value="Genomic_DNA"/>
</dbReference>
<dbReference type="AlphaFoldDB" id="A0A1F7WRS7"/>
<reference evidence="3 4" key="1">
    <citation type="journal article" date="2016" name="Nat. Commun.">
        <title>Thousands of microbial genomes shed light on interconnected biogeochemical processes in an aquifer system.</title>
        <authorList>
            <person name="Anantharaman K."/>
            <person name="Brown C.T."/>
            <person name="Hug L.A."/>
            <person name="Sharon I."/>
            <person name="Castelle C.J."/>
            <person name="Probst A.J."/>
            <person name="Thomas B.C."/>
            <person name="Singh A."/>
            <person name="Wilkins M.J."/>
            <person name="Karaoz U."/>
            <person name="Brodie E.L."/>
            <person name="Williams K.H."/>
            <person name="Hubbard S.S."/>
            <person name="Banfield J.F."/>
        </authorList>
    </citation>
    <scope>NUCLEOTIDE SEQUENCE [LARGE SCALE GENOMIC DNA]</scope>
</reference>
<feature type="signal peptide" evidence="2">
    <location>
        <begin position="1"/>
        <end position="19"/>
    </location>
</feature>